<keyword evidence="5" id="KW-1185">Reference proteome</keyword>
<dbReference type="RefSeq" id="WP_188463105.1">
    <property type="nucleotide sequence ID" value="NZ_BMFQ01000002.1"/>
</dbReference>
<evidence type="ECO:0000256" key="2">
    <source>
        <dbReference type="SAM" id="SignalP"/>
    </source>
</evidence>
<dbReference type="InterPro" id="IPR036116">
    <property type="entry name" value="FN3_sf"/>
</dbReference>
<evidence type="ECO:0000313" key="5">
    <source>
        <dbReference type="Proteomes" id="UP000625976"/>
    </source>
</evidence>
<organism evidence="4 5">
    <name type="scientific">Bizionia arctica</name>
    <dbReference type="NCBI Taxonomy" id="1495645"/>
    <lineage>
        <taxon>Bacteria</taxon>
        <taxon>Pseudomonadati</taxon>
        <taxon>Bacteroidota</taxon>
        <taxon>Flavobacteriia</taxon>
        <taxon>Flavobacteriales</taxon>
        <taxon>Flavobacteriaceae</taxon>
        <taxon>Bizionia</taxon>
    </lineage>
</organism>
<dbReference type="Proteomes" id="UP000625976">
    <property type="component" value="Unassembled WGS sequence"/>
</dbReference>
<evidence type="ECO:0000256" key="1">
    <source>
        <dbReference type="ARBA" id="ARBA00022729"/>
    </source>
</evidence>
<dbReference type="EMBL" id="BMFQ01000002">
    <property type="protein sequence ID" value="GGG43020.1"/>
    <property type="molecule type" value="Genomic_DNA"/>
</dbReference>
<dbReference type="PROSITE" id="PS50853">
    <property type="entry name" value="FN3"/>
    <property type="match status" value="1"/>
</dbReference>
<sequence>MKKITFLFSFCLLTLGAFAQTVQTFTASGQDDDPTVLTILPGDITVNGANPITALSLTNFSVHYYTPDGDDTWCGSWYDFDLAIVGGAADGTNIIGGCSPDFEIADVLDFTSITLTSNTIDSWSDLIYMYVDLSVTFTASEPPVCNAVLTNPLNGETIASNDGNIEWSAATGGVDGYYLTVGTTSGGSEFLATTDVGNVTTYELGILTGGITYYVNIVPYNPIGSATSCTEYSFTVAEVPGCAINPEPADGAVGVPVGNVTFSWEAPTSGPTPTSYNLYAGETPTGDDYGLIANFTDFNAALTLNGYDLELFWIVKPVNGTTEATGCPVWSFITESAPPTPANNECADAETINCGDTVSGYTTTATDNGGYNASNDVWYVLAGTANGEEITASLCGSDYDTYISVYDACGGNVVAGNDDFCSVQSQVTFTSDGSSTYYIAVEGYGTGSGNFDLAVTCVPPPACVEPTFTIALGANNCPTEEYYVDVVVTNLGTGAAVDISDDSGVIQTAVGLGSYSFGPYAAATDVNITVEDAAGDTCSATDSITTPLACPPANDLCVNAEIVYCGDVINGSTISATDTGNNASNDVWYSLAGTTDGEEISISLCGSDFDTYLRVFDACSGTEVVSNDDDFCDGSIAVQSAVTFTSDGTSTYYIMVEGYSSNNGNFVLTVGTCSTVGIEEYNASELFSYYPNPVNSTLNLRGQKAIQNVAIYNMLGQEVLRTSPNAVDSALDMSSLNAGTYFVKVTIENITKTIKVIKK</sequence>
<evidence type="ECO:0000313" key="4">
    <source>
        <dbReference type="EMBL" id="GGG43020.1"/>
    </source>
</evidence>
<dbReference type="Gene3D" id="2.60.40.10">
    <property type="entry name" value="Immunoglobulins"/>
    <property type="match status" value="1"/>
</dbReference>
<proteinExistence type="predicted"/>
<comment type="caution">
    <text evidence="4">The sequence shown here is derived from an EMBL/GenBank/DDBJ whole genome shotgun (WGS) entry which is preliminary data.</text>
</comment>
<reference evidence="4" key="2">
    <citation type="submission" date="2020-09" db="EMBL/GenBank/DDBJ databases">
        <authorList>
            <person name="Sun Q."/>
            <person name="Zhou Y."/>
        </authorList>
    </citation>
    <scope>NUCLEOTIDE SEQUENCE</scope>
    <source>
        <strain evidence="4">CGMCC 1.12751</strain>
    </source>
</reference>
<keyword evidence="1 2" id="KW-0732">Signal</keyword>
<reference evidence="4" key="1">
    <citation type="journal article" date="2014" name="Int. J. Syst. Evol. Microbiol.">
        <title>Complete genome sequence of Corynebacterium casei LMG S-19264T (=DSM 44701T), isolated from a smear-ripened cheese.</title>
        <authorList>
            <consortium name="US DOE Joint Genome Institute (JGI-PGF)"/>
            <person name="Walter F."/>
            <person name="Albersmeier A."/>
            <person name="Kalinowski J."/>
            <person name="Ruckert C."/>
        </authorList>
    </citation>
    <scope>NUCLEOTIDE SEQUENCE</scope>
    <source>
        <strain evidence="4">CGMCC 1.12751</strain>
    </source>
</reference>
<feature type="domain" description="Fibronectin type-III" evidence="3">
    <location>
        <begin position="148"/>
        <end position="239"/>
    </location>
</feature>
<evidence type="ECO:0000259" key="3">
    <source>
        <dbReference type="PROSITE" id="PS50853"/>
    </source>
</evidence>
<dbReference type="AlphaFoldDB" id="A0A917GFI9"/>
<dbReference type="InterPro" id="IPR013783">
    <property type="entry name" value="Ig-like_fold"/>
</dbReference>
<dbReference type="SUPFAM" id="SSF49265">
    <property type="entry name" value="Fibronectin type III"/>
    <property type="match status" value="1"/>
</dbReference>
<feature type="signal peptide" evidence="2">
    <location>
        <begin position="1"/>
        <end position="19"/>
    </location>
</feature>
<dbReference type="Gene3D" id="2.60.120.380">
    <property type="match status" value="2"/>
</dbReference>
<protein>
    <submittedName>
        <fullName evidence="4">T9SS C-terminal target domain-containing protein</fullName>
    </submittedName>
</protein>
<dbReference type="Pfam" id="PF18962">
    <property type="entry name" value="Por_Secre_tail"/>
    <property type="match status" value="1"/>
</dbReference>
<feature type="chain" id="PRO_5036861943" evidence="2">
    <location>
        <begin position="20"/>
        <end position="759"/>
    </location>
</feature>
<name>A0A917GFI9_9FLAO</name>
<gene>
    <name evidence="4" type="ORF">GCM10010976_13120</name>
</gene>
<dbReference type="InterPro" id="IPR003961">
    <property type="entry name" value="FN3_dom"/>
</dbReference>
<dbReference type="InterPro" id="IPR026444">
    <property type="entry name" value="Secre_tail"/>
</dbReference>
<accession>A0A917GFI9</accession>
<dbReference type="NCBIfam" id="TIGR04183">
    <property type="entry name" value="Por_Secre_tail"/>
    <property type="match status" value="1"/>
</dbReference>